<evidence type="ECO:0000256" key="1">
    <source>
        <dbReference type="SAM" id="MobiDB-lite"/>
    </source>
</evidence>
<sequence length="193" mass="21626">MLKDNDIGDLGSSKNSEEGKIAQSPEGVKHLQEGLDNIKDNLTRQLKNMGKMKVNTIWSNRALPGLEIYIKELYMYHAFIGRPEDGTAALCEIATACATIEVMRVKDEKYTSWVVGKVEKYHNIKGIADLWDCVGVYSPMVVLGPDKPSAMKLCLTRENNTENKLNVCKSCFEEYPYAEAVVGFECWGCKNGY</sequence>
<comment type="caution">
    <text evidence="2">The sequence shown here is derived from an EMBL/GenBank/DDBJ whole genome shotgun (WGS) entry which is preliminary data.</text>
</comment>
<evidence type="ECO:0000313" key="2">
    <source>
        <dbReference type="EMBL" id="KKN65655.1"/>
    </source>
</evidence>
<name>A0A0F9S9S6_9ZZZZ</name>
<proteinExistence type="predicted"/>
<dbReference type="EMBL" id="LAZR01000519">
    <property type="protein sequence ID" value="KKN65655.1"/>
    <property type="molecule type" value="Genomic_DNA"/>
</dbReference>
<gene>
    <name evidence="2" type="ORF">LCGC14_0479710</name>
</gene>
<protein>
    <submittedName>
        <fullName evidence="2">Uncharacterized protein</fullName>
    </submittedName>
</protein>
<accession>A0A0F9S9S6</accession>
<feature type="region of interest" description="Disordered" evidence="1">
    <location>
        <begin position="1"/>
        <end position="26"/>
    </location>
</feature>
<dbReference type="AlphaFoldDB" id="A0A0F9S9S6"/>
<reference evidence="2" key="1">
    <citation type="journal article" date="2015" name="Nature">
        <title>Complex archaea that bridge the gap between prokaryotes and eukaryotes.</title>
        <authorList>
            <person name="Spang A."/>
            <person name="Saw J.H."/>
            <person name="Jorgensen S.L."/>
            <person name="Zaremba-Niedzwiedzka K."/>
            <person name="Martijn J."/>
            <person name="Lind A.E."/>
            <person name="van Eijk R."/>
            <person name="Schleper C."/>
            <person name="Guy L."/>
            <person name="Ettema T.J."/>
        </authorList>
    </citation>
    <scope>NUCLEOTIDE SEQUENCE</scope>
</reference>
<organism evidence="2">
    <name type="scientific">marine sediment metagenome</name>
    <dbReference type="NCBI Taxonomy" id="412755"/>
    <lineage>
        <taxon>unclassified sequences</taxon>
        <taxon>metagenomes</taxon>
        <taxon>ecological metagenomes</taxon>
    </lineage>
</organism>